<keyword evidence="1" id="KW-0378">Hydrolase</keyword>
<dbReference type="Proteomes" id="UP001596208">
    <property type="component" value="Unassembled WGS sequence"/>
</dbReference>
<feature type="region of interest" description="Disordered" evidence="2">
    <location>
        <begin position="1"/>
        <end position="21"/>
    </location>
</feature>
<evidence type="ECO:0000256" key="2">
    <source>
        <dbReference type="SAM" id="MobiDB-lite"/>
    </source>
</evidence>
<dbReference type="Gene3D" id="3.90.1140.10">
    <property type="entry name" value="Cyclic phosphodiesterase"/>
    <property type="match status" value="1"/>
</dbReference>
<feature type="compositionally biased region" description="Basic and acidic residues" evidence="2">
    <location>
        <begin position="12"/>
        <end position="21"/>
    </location>
</feature>
<keyword evidence="4" id="KW-0436">Ligase</keyword>
<dbReference type="Pfam" id="PF02834">
    <property type="entry name" value="LigT_PEase"/>
    <property type="match status" value="1"/>
</dbReference>
<dbReference type="InterPro" id="IPR009097">
    <property type="entry name" value="Cyclic_Pdiesterase"/>
</dbReference>
<comment type="caution">
    <text evidence="4">The sequence shown here is derived from an EMBL/GenBank/DDBJ whole genome shotgun (WGS) entry which is preliminary data.</text>
</comment>
<gene>
    <name evidence="4" type="ORF">ACFPRK_04665</name>
</gene>
<evidence type="ECO:0000313" key="4">
    <source>
        <dbReference type="EMBL" id="MFC5169897.1"/>
    </source>
</evidence>
<evidence type="ECO:0000259" key="3">
    <source>
        <dbReference type="Pfam" id="PF02834"/>
    </source>
</evidence>
<name>A0ABW0AYA9_9ACTN</name>
<dbReference type="InterPro" id="IPR004175">
    <property type="entry name" value="RNA_CPDase"/>
</dbReference>
<dbReference type="EMBL" id="JBHSKI010000001">
    <property type="protein sequence ID" value="MFC5169897.1"/>
    <property type="molecule type" value="Genomic_DNA"/>
</dbReference>
<reference evidence="5" key="1">
    <citation type="journal article" date="2019" name="Int. J. Syst. Evol. Microbiol.">
        <title>The Global Catalogue of Microorganisms (GCM) 10K type strain sequencing project: providing services to taxonomists for standard genome sequencing and annotation.</title>
        <authorList>
            <consortium name="The Broad Institute Genomics Platform"/>
            <consortium name="The Broad Institute Genome Sequencing Center for Infectious Disease"/>
            <person name="Wu L."/>
            <person name="Ma J."/>
        </authorList>
    </citation>
    <scope>NUCLEOTIDE SEQUENCE [LARGE SCALE GENOMIC DNA]</scope>
    <source>
        <strain evidence="5">CGMCC 4.1721</strain>
    </source>
</reference>
<evidence type="ECO:0000313" key="5">
    <source>
        <dbReference type="Proteomes" id="UP001596208"/>
    </source>
</evidence>
<dbReference type="RefSeq" id="WP_381822037.1">
    <property type="nucleotide sequence ID" value="NZ_JBHSKI010000001.1"/>
</dbReference>
<dbReference type="SUPFAM" id="SSF55144">
    <property type="entry name" value="LigT-like"/>
    <property type="match status" value="1"/>
</dbReference>
<dbReference type="InterPro" id="IPR014051">
    <property type="entry name" value="Phosphoesterase_HXTX"/>
</dbReference>
<keyword evidence="5" id="KW-1185">Reference proteome</keyword>
<organism evidence="4 5">
    <name type="scientific">Streptomyces mutomycini</name>
    <dbReference type="NCBI Taxonomy" id="284036"/>
    <lineage>
        <taxon>Bacteria</taxon>
        <taxon>Bacillati</taxon>
        <taxon>Actinomycetota</taxon>
        <taxon>Actinomycetes</taxon>
        <taxon>Kitasatosporales</taxon>
        <taxon>Streptomycetaceae</taxon>
        <taxon>Streptomyces</taxon>
    </lineage>
</organism>
<feature type="domain" description="Phosphoesterase HXTX" evidence="3">
    <location>
        <begin position="72"/>
        <end position="145"/>
    </location>
</feature>
<sequence>MSLAVEVLGGESEAHTGPRQVDVRAEDDGQLDAVLPAPGVPEEVAPARGLRIHGSGRFDGRAFWAGAEGGLDTMRLLAERTRAAARRSGVEMEEHRRYTPHLTLARSRVPADLTPYTAALEGFGGTEWEAAEIGLVRSHLPVDGVPGEQPRYEVVRTWPLGR</sequence>
<accession>A0ABW0AYA9</accession>
<dbReference type="PANTHER" id="PTHR35561:SF1">
    <property type="entry name" value="RNA 2',3'-CYCLIC PHOSPHODIESTERASE"/>
    <property type="match status" value="1"/>
</dbReference>
<proteinExistence type="predicted"/>
<dbReference type="PANTHER" id="PTHR35561">
    <property type="entry name" value="RNA 2',3'-CYCLIC PHOSPHODIESTERASE"/>
    <property type="match status" value="1"/>
</dbReference>
<protein>
    <submittedName>
        <fullName evidence="4">2'-5' RNA ligase family protein</fullName>
    </submittedName>
</protein>
<evidence type="ECO:0000256" key="1">
    <source>
        <dbReference type="ARBA" id="ARBA00022801"/>
    </source>
</evidence>
<dbReference type="GO" id="GO:0016874">
    <property type="term" value="F:ligase activity"/>
    <property type="evidence" value="ECO:0007669"/>
    <property type="project" value="UniProtKB-KW"/>
</dbReference>